<proteinExistence type="predicted"/>
<evidence type="ECO:0000313" key="2">
    <source>
        <dbReference type="Proteomes" id="UP000578449"/>
    </source>
</evidence>
<reference evidence="1 2" key="1">
    <citation type="submission" date="2020-08" db="EMBL/GenBank/DDBJ databases">
        <title>Genomic Encyclopedia of Type Strains, Phase IV (KMG-IV): sequencing the most valuable type-strain genomes for metagenomic binning, comparative biology and taxonomic classification.</title>
        <authorList>
            <person name="Goeker M."/>
        </authorList>
    </citation>
    <scope>NUCLEOTIDE SEQUENCE [LARGE SCALE GENOMIC DNA]</scope>
    <source>
        <strain evidence="1 2">DSM 45615</strain>
    </source>
</reference>
<keyword evidence="2" id="KW-1185">Reference proteome</keyword>
<accession>A0A840P6B7</accession>
<name>A0A840P6B7_9ACTN</name>
<evidence type="ECO:0000313" key="1">
    <source>
        <dbReference type="EMBL" id="MBB5132767.1"/>
    </source>
</evidence>
<dbReference type="AlphaFoldDB" id="A0A840P6B7"/>
<dbReference type="EMBL" id="JACHGN010000005">
    <property type="protein sequence ID" value="MBB5132767.1"/>
    <property type="molecule type" value="Genomic_DNA"/>
</dbReference>
<organism evidence="1 2">
    <name type="scientific">Thermocatellispora tengchongensis</name>
    <dbReference type="NCBI Taxonomy" id="1073253"/>
    <lineage>
        <taxon>Bacteria</taxon>
        <taxon>Bacillati</taxon>
        <taxon>Actinomycetota</taxon>
        <taxon>Actinomycetes</taxon>
        <taxon>Streptosporangiales</taxon>
        <taxon>Streptosporangiaceae</taxon>
        <taxon>Thermocatellispora</taxon>
    </lineage>
</organism>
<dbReference type="RefSeq" id="WP_185049783.1">
    <property type="nucleotide sequence ID" value="NZ_BAABIX010000005.1"/>
</dbReference>
<gene>
    <name evidence="1" type="ORF">HNP84_002488</name>
</gene>
<protein>
    <submittedName>
        <fullName evidence="1">Uncharacterized protein</fullName>
    </submittedName>
</protein>
<comment type="caution">
    <text evidence="1">The sequence shown here is derived from an EMBL/GenBank/DDBJ whole genome shotgun (WGS) entry which is preliminary data.</text>
</comment>
<dbReference type="Proteomes" id="UP000578449">
    <property type="component" value="Unassembled WGS sequence"/>
</dbReference>
<sequence length="92" mass="10339">MPMRPNRTAAQIINRLREAGFTVNIPDEPYRRIYQLRLSRGLYFGTLDISADKGRALRISLTWQPNGSNRKGSGASEIIGVLNCLPEHGWAN</sequence>